<sequence length="159" mass="18081">MKDTGEKASCGVWRFDATGLDSNNGEKYVGYGRVVGIQSVGQNVILRARIGLGGRFFYIQNFRLSPRDDGKFEISEERRKWIGYFDNSRMIRFGMEEVPTMQKELRGKEVMLTYVSSGDDKGIAWKRAVEMGSNVWEKIILMFKGLLNINTLDATQAGY</sequence>
<evidence type="ECO:0000313" key="2">
    <source>
        <dbReference type="Proteomes" id="UP000033854"/>
    </source>
</evidence>
<gene>
    <name evidence="1" type="ORF">UV06_C0003G0046</name>
</gene>
<dbReference type="Proteomes" id="UP000033854">
    <property type="component" value="Unassembled WGS sequence"/>
</dbReference>
<proteinExistence type="predicted"/>
<dbReference type="EMBL" id="LCDA01000003">
    <property type="protein sequence ID" value="KKS43045.1"/>
    <property type="molecule type" value="Genomic_DNA"/>
</dbReference>
<organism evidence="1 2">
    <name type="scientific">Candidatus Collierbacteria bacterium GW2011_GWA2_42_17</name>
    <dbReference type="NCBI Taxonomy" id="1618378"/>
    <lineage>
        <taxon>Bacteria</taxon>
        <taxon>Candidatus Collieribacteriota</taxon>
    </lineage>
</organism>
<dbReference type="AlphaFoldDB" id="A0A0G0Z2M9"/>
<reference evidence="1 2" key="1">
    <citation type="journal article" date="2015" name="Nature">
        <title>rRNA introns, odd ribosomes, and small enigmatic genomes across a large radiation of phyla.</title>
        <authorList>
            <person name="Brown C.T."/>
            <person name="Hug L.A."/>
            <person name="Thomas B.C."/>
            <person name="Sharon I."/>
            <person name="Castelle C.J."/>
            <person name="Singh A."/>
            <person name="Wilkins M.J."/>
            <person name="Williams K.H."/>
            <person name="Banfield J.F."/>
        </authorList>
    </citation>
    <scope>NUCLEOTIDE SEQUENCE [LARGE SCALE GENOMIC DNA]</scope>
</reference>
<accession>A0A0G0Z2M9</accession>
<protein>
    <submittedName>
        <fullName evidence="1">Uncharacterized protein</fullName>
    </submittedName>
</protein>
<evidence type="ECO:0000313" key="1">
    <source>
        <dbReference type="EMBL" id="KKS43045.1"/>
    </source>
</evidence>
<name>A0A0G0Z2M9_9BACT</name>
<comment type="caution">
    <text evidence="1">The sequence shown here is derived from an EMBL/GenBank/DDBJ whole genome shotgun (WGS) entry which is preliminary data.</text>
</comment>